<dbReference type="Pfam" id="PF01557">
    <property type="entry name" value="FAA_hydrolase"/>
    <property type="match status" value="1"/>
</dbReference>
<gene>
    <name evidence="3" type="ORF">OHB35_01955</name>
</gene>
<dbReference type="RefSeq" id="WP_326757587.1">
    <property type="nucleotide sequence ID" value="NZ_CP109135.1"/>
</dbReference>
<proteinExistence type="predicted"/>
<organism evidence="3 4">
    <name type="scientific">Streptomyces phaeochromogenes</name>
    <dbReference type="NCBI Taxonomy" id="1923"/>
    <lineage>
        <taxon>Bacteria</taxon>
        <taxon>Bacillati</taxon>
        <taxon>Actinomycetota</taxon>
        <taxon>Actinomycetes</taxon>
        <taxon>Kitasatosporales</taxon>
        <taxon>Streptomycetaceae</taxon>
        <taxon>Streptomyces</taxon>
        <taxon>Streptomyces phaeochromogenes group</taxon>
    </lineage>
</organism>
<keyword evidence="3" id="KW-0378">Hydrolase</keyword>
<dbReference type="EMBL" id="CP109135">
    <property type="protein sequence ID" value="WSD12067.1"/>
    <property type="molecule type" value="Genomic_DNA"/>
</dbReference>
<evidence type="ECO:0000259" key="2">
    <source>
        <dbReference type="Pfam" id="PF01557"/>
    </source>
</evidence>
<dbReference type="GO" id="GO:0016787">
    <property type="term" value="F:hydrolase activity"/>
    <property type="evidence" value="ECO:0007669"/>
    <property type="project" value="UniProtKB-KW"/>
</dbReference>
<dbReference type="Gene3D" id="3.90.850.10">
    <property type="entry name" value="Fumarylacetoacetase-like, C-terminal domain"/>
    <property type="match status" value="1"/>
</dbReference>
<dbReference type="InterPro" id="IPR011234">
    <property type="entry name" value="Fumarylacetoacetase-like_C"/>
</dbReference>
<evidence type="ECO:0000313" key="4">
    <source>
        <dbReference type="Proteomes" id="UP001340816"/>
    </source>
</evidence>
<name>A0ABZ1H0S8_STRPH</name>
<accession>A0ABZ1H0S8</accession>
<evidence type="ECO:0000256" key="1">
    <source>
        <dbReference type="ARBA" id="ARBA00022723"/>
    </source>
</evidence>
<keyword evidence="4" id="KW-1185">Reference proteome</keyword>
<dbReference type="PANTHER" id="PTHR11820">
    <property type="entry name" value="ACYLPYRUVASE"/>
    <property type="match status" value="1"/>
</dbReference>
<evidence type="ECO:0000313" key="3">
    <source>
        <dbReference type="EMBL" id="WSD12067.1"/>
    </source>
</evidence>
<dbReference type="Proteomes" id="UP001340816">
    <property type="component" value="Chromosome"/>
</dbReference>
<dbReference type="PANTHER" id="PTHR11820:SF7">
    <property type="entry name" value="ACYLPYRUVASE FAHD1, MITOCHONDRIAL"/>
    <property type="match status" value="1"/>
</dbReference>
<dbReference type="SUPFAM" id="SSF56529">
    <property type="entry name" value="FAH"/>
    <property type="match status" value="1"/>
</dbReference>
<feature type="domain" description="Fumarylacetoacetase-like C-terminal" evidence="2">
    <location>
        <begin position="2"/>
        <end position="75"/>
    </location>
</feature>
<keyword evidence="1" id="KW-0479">Metal-binding</keyword>
<protein>
    <submittedName>
        <fullName evidence="3">Fumarylacetoacetate hydrolase family protein</fullName>
    </submittedName>
</protein>
<reference evidence="3 4" key="1">
    <citation type="submission" date="2022-10" db="EMBL/GenBank/DDBJ databases">
        <title>The complete genomes of actinobacterial strains from the NBC collection.</title>
        <authorList>
            <person name="Joergensen T.S."/>
            <person name="Alvarez Arevalo M."/>
            <person name="Sterndorff E.B."/>
            <person name="Faurdal D."/>
            <person name="Vuksanovic O."/>
            <person name="Mourched A.-S."/>
            <person name="Charusanti P."/>
            <person name="Shaw S."/>
            <person name="Blin K."/>
            <person name="Weber T."/>
        </authorList>
    </citation>
    <scope>NUCLEOTIDE SEQUENCE [LARGE SCALE GENOMIC DNA]</scope>
    <source>
        <strain evidence="3 4">NBC 01752</strain>
    </source>
</reference>
<sequence>MDGRVTQKANTSELIFDVATVIAHVSSSVTLLPGDLITTGTPAGTGTSRRHEVPPRPGTQVISVIKGVGEHRNIVMRPSSQ</sequence>
<dbReference type="InterPro" id="IPR036663">
    <property type="entry name" value="Fumarylacetoacetase_C_sf"/>
</dbReference>